<organism evidence="1 2">
    <name type="scientific">Methylorubrum populi</name>
    <dbReference type="NCBI Taxonomy" id="223967"/>
    <lineage>
        <taxon>Bacteria</taxon>
        <taxon>Pseudomonadati</taxon>
        <taxon>Pseudomonadota</taxon>
        <taxon>Alphaproteobacteria</taxon>
        <taxon>Hyphomicrobiales</taxon>
        <taxon>Methylobacteriaceae</taxon>
        <taxon>Methylorubrum</taxon>
    </lineage>
</organism>
<proteinExistence type="predicted"/>
<dbReference type="Proteomes" id="UP000469949">
    <property type="component" value="Unassembled WGS sequence"/>
</dbReference>
<evidence type="ECO:0000313" key="1">
    <source>
        <dbReference type="EMBL" id="KAB7783439.1"/>
    </source>
</evidence>
<gene>
    <name evidence="1" type="ORF">F8B43_4001</name>
</gene>
<reference evidence="1 2" key="1">
    <citation type="submission" date="2019-10" db="EMBL/GenBank/DDBJ databases">
        <title>Draft Genome Sequence of the Caffeine Degrading Methylotroph Methylorubrum populi PINKEL.</title>
        <authorList>
            <person name="Dawson S.C."/>
            <person name="Zhang X."/>
            <person name="Wright M.E."/>
            <person name="Sharma G."/>
            <person name="Langner J.T."/>
            <person name="Ditty J.L."/>
            <person name="Subuyuj G.A."/>
        </authorList>
    </citation>
    <scope>NUCLEOTIDE SEQUENCE [LARGE SCALE GENOMIC DNA]</scope>
    <source>
        <strain evidence="1 2">Pinkel</strain>
    </source>
</reference>
<comment type="caution">
    <text evidence="1">The sequence shown here is derived from an EMBL/GenBank/DDBJ whole genome shotgun (WGS) entry which is preliminary data.</text>
</comment>
<dbReference type="RefSeq" id="WP_152278116.1">
    <property type="nucleotide sequence ID" value="NZ_WEKV01000016.1"/>
</dbReference>
<dbReference type="AlphaFoldDB" id="A0A833J3C7"/>
<protein>
    <submittedName>
        <fullName evidence="1">Uncharacterized protein</fullName>
    </submittedName>
</protein>
<evidence type="ECO:0000313" key="2">
    <source>
        <dbReference type="Proteomes" id="UP000469949"/>
    </source>
</evidence>
<dbReference type="EMBL" id="WEKV01000016">
    <property type="protein sequence ID" value="KAB7783439.1"/>
    <property type="molecule type" value="Genomic_DNA"/>
</dbReference>
<name>A0A833J3C7_9HYPH</name>
<accession>A0A833J3C7</accession>
<sequence>MIAHILVTPSNARPFWATHERFSTAAGIKVWTDCCACKVPAEDTVSRIITSWDCPLGGFGSYEPPYAQDADLPTGAYYDARVETVCAEGCGCVANPRKRWGMALRAWMRDGA</sequence>